<organism evidence="2 3">
    <name type="scientific">Chryseobacterium endophyticum</name>
    <dbReference type="NCBI Taxonomy" id="1854762"/>
    <lineage>
        <taxon>Bacteria</taxon>
        <taxon>Pseudomonadati</taxon>
        <taxon>Bacteroidota</taxon>
        <taxon>Flavobacteriia</taxon>
        <taxon>Flavobacteriales</taxon>
        <taxon>Weeksellaceae</taxon>
        <taxon>Chryseobacterium group</taxon>
        <taxon>Chryseobacterium</taxon>
    </lineage>
</organism>
<dbReference type="Proteomes" id="UP001463665">
    <property type="component" value="Chromosome"/>
</dbReference>
<name>A0AAU6WPE0_9FLAO</name>
<keyword evidence="1" id="KW-0472">Membrane</keyword>
<feature type="transmembrane region" description="Helical" evidence="1">
    <location>
        <begin position="6"/>
        <end position="25"/>
    </location>
</feature>
<reference evidence="2 3" key="1">
    <citation type="submission" date="2024-04" db="EMBL/GenBank/DDBJ databases">
        <title>Genome sequencing and assembly of rice foliar adapted Chryseobacterium endophyticum OsEnb-ALM-A6.</title>
        <authorList>
            <person name="Kumar S."/>
            <person name="Javed M."/>
            <person name="Chouhan V."/>
            <person name="Charishma K."/>
            <person name="Patel A."/>
            <person name="Kumar M."/>
            <person name="Sahu K.P."/>
            <person name="Kumar A."/>
        </authorList>
    </citation>
    <scope>NUCLEOTIDE SEQUENCE [LARGE SCALE GENOMIC DNA]</scope>
    <source>
        <strain evidence="2 3">OsEnb-ALM-A6</strain>
    </source>
</reference>
<keyword evidence="1" id="KW-0812">Transmembrane</keyword>
<evidence type="ECO:0000256" key="1">
    <source>
        <dbReference type="SAM" id="Phobius"/>
    </source>
</evidence>
<accession>A0AAU6WPE0</accession>
<keyword evidence="3" id="KW-1185">Reference proteome</keyword>
<sequence>MDFNIVKIGAFIILIAVYFTVRKLFKKFADFTENLGNISHHTEELEILQSKVTVFEEQLKDKP</sequence>
<evidence type="ECO:0000313" key="3">
    <source>
        <dbReference type="Proteomes" id="UP001463665"/>
    </source>
</evidence>
<gene>
    <name evidence="2" type="ORF">AAFP95_00425</name>
</gene>
<dbReference type="AlphaFoldDB" id="A0AAU6WPE0"/>
<proteinExistence type="predicted"/>
<dbReference type="EMBL" id="CP154834">
    <property type="protein sequence ID" value="XAO74595.1"/>
    <property type="molecule type" value="Genomic_DNA"/>
</dbReference>
<dbReference type="RefSeq" id="WP_294228773.1">
    <property type="nucleotide sequence ID" value="NZ_CP154834.1"/>
</dbReference>
<keyword evidence="1" id="KW-1133">Transmembrane helix</keyword>
<protein>
    <submittedName>
        <fullName evidence="2">Uncharacterized protein</fullName>
    </submittedName>
</protein>
<evidence type="ECO:0000313" key="2">
    <source>
        <dbReference type="EMBL" id="XAO74595.1"/>
    </source>
</evidence>